<evidence type="ECO:0000313" key="3">
    <source>
        <dbReference type="Proteomes" id="UP001591681"/>
    </source>
</evidence>
<evidence type="ECO:0008006" key="4">
    <source>
        <dbReference type="Google" id="ProtNLM"/>
    </source>
</evidence>
<evidence type="ECO:0000313" key="2">
    <source>
        <dbReference type="EMBL" id="KAL2099692.1"/>
    </source>
</evidence>
<keyword evidence="1" id="KW-0732">Signal</keyword>
<evidence type="ECO:0000256" key="1">
    <source>
        <dbReference type="SAM" id="SignalP"/>
    </source>
</evidence>
<reference evidence="2 3" key="1">
    <citation type="submission" date="2024-09" db="EMBL/GenBank/DDBJ databases">
        <title>A chromosome-level genome assembly of Gray's grenadier anchovy, Coilia grayii.</title>
        <authorList>
            <person name="Fu Z."/>
        </authorList>
    </citation>
    <scope>NUCLEOTIDE SEQUENCE [LARGE SCALE GENOMIC DNA]</scope>
    <source>
        <strain evidence="2">G4</strain>
        <tissue evidence="2">Muscle</tissue>
    </source>
</reference>
<organism evidence="2 3">
    <name type="scientific">Coilia grayii</name>
    <name type="common">Gray's grenadier anchovy</name>
    <dbReference type="NCBI Taxonomy" id="363190"/>
    <lineage>
        <taxon>Eukaryota</taxon>
        <taxon>Metazoa</taxon>
        <taxon>Chordata</taxon>
        <taxon>Craniata</taxon>
        <taxon>Vertebrata</taxon>
        <taxon>Euteleostomi</taxon>
        <taxon>Actinopterygii</taxon>
        <taxon>Neopterygii</taxon>
        <taxon>Teleostei</taxon>
        <taxon>Clupei</taxon>
        <taxon>Clupeiformes</taxon>
        <taxon>Clupeoidei</taxon>
        <taxon>Engraulidae</taxon>
        <taxon>Coilinae</taxon>
        <taxon>Coilia</taxon>
    </lineage>
</organism>
<dbReference type="Proteomes" id="UP001591681">
    <property type="component" value="Unassembled WGS sequence"/>
</dbReference>
<comment type="caution">
    <text evidence="2">The sequence shown here is derived from an EMBL/GenBank/DDBJ whole genome shotgun (WGS) entry which is preliminary data.</text>
</comment>
<name>A0ABD1KKQ3_9TELE</name>
<sequence length="202" mass="22273">MTGLCSLWRHRGNLSTLFLLVVALAVDGAILCEDTAGLLQERDRSENMPSECVLSCTAQTYGRMLQKQDTRTVRFRASDEGKTGEYCWSRRISCTAGESLMQAYVVMPTHTLVLTGEGPELYIVSVTHKDILKPHRGETPLADDCGPRFDVMGYFSRSRSEATFCVKMEHPGGTLGEGLRCPPFLVSVWQNKNPSPVSHSGG</sequence>
<protein>
    <recommendedName>
        <fullName evidence="4">Secreted protein</fullName>
    </recommendedName>
</protein>
<feature type="chain" id="PRO_5044749934" description="Secreted protein" evidence="1">
    <location>
        <begin position="33"/>
        <end position="202"/>
    </location>
</feature>
<accession>A0ABD1KKQ3</accession>
<dbReference type="AlphaFoldDB" id="A0ABD1KKQ3"/>
<proteinExistence type="predicted"/>
<keyword evidence="3" id="KW-1185">Reference proteome</keyword>
<feature type="signal peptide" evidence="1">
    <location>
        <begin position="1"/>
        <end position="32"/>
    </location>
</feature>
<dbReference type="EMBL" id="JBHFQA010000004">
    <property type="protein sequence ID" value="KAL2099692.1"/>
    <property type="molecule type" value="Genomic_DNA"/>
</dbReference>
<gene>
    <name evidence="2" type="ORF">ACEWY4_004086</name>
</gene>